<keyword evidence="1" id="KW-0813">Transport</keyword>
<feature type="domain" description="ABC transporter" evidence="4">
    <location>
        <begin position="2"/>
        <end position="250"/>
    </location>
</feature>
<evidence type="ECO:0000256" key="3">
    <source>
        <dbReference type="ARBA" id="ARBA00022840"/>
    </source>
</evidence>
<dbReference type="Proteomes" id="UP000715441">
    <property type="component" value="Unassembled WGS sequence"/>
</dbReference>
<keyword evidence="2" id="KW-0547">Nucleotide-binding</keyword>
<dbReference type="SMART" id="SM00382">
    <property type="entry name" value="AAA"/>
    <property type="match status" value="1"/>
</dbReference>
<dbReference type="Pfam" id="PF00005">
    <property type="entry name" value="ABC_tran"/>
    <property type="match status" value="1"/>
</dbReference>
<dbReference type="GO" id="GO:0005524">
    <property type="term" value="F:ATP binding"/>
    <property type="evidence" value="ECO:0007669"/>
    <property type="project" value="UniProtKB-KW"/>
</dbReference>
<dbReference type="CDD" id="cd03219">
    <property type="entry name" value="ABC_Mj1267_LivG_branched"/>
    <property type="match status" value="1"/>
</dbReference>
<protein>
    <submittedName>
        <fullName evidence="5">ABC transporter ATP-binding protein</fullName>
    </submittedName>
</protein>
<comment type="caution">
    <text evidence="5">The sequence shown here is derived from an EMBL/GenBank/DDBJ whole genome shotgun (WGS) entry which is preliminary data.</text>
</comment>
<dbReference type="InterPro" id="IPR027417">
    <property type="entry name" value="P-loop_NTPase"/>
</dbReference>
<dbReference type="PROSITE" id="PS50893">
    <property type="entry name" value="ABC_TRANSPORTER_2"/>
    <property type="match status" value="1"/>
</dbReference>
<dbReference type="PANTHER" id="PTHR45772">
    <property type="entry name" value="CONSERVED COMPONENT OF ABC TRANSPORTER FOR NATURAL AMINO ACIDS-RELATED"/>
    <property type="match status" value="1"/>
</dbReference>
<evidence type="ECO:0000313" key="5">
    <source>
        <dbReference type="EMBL" id="NKQ52426.1"/>
    </source>
</evidence>
<dbReference type="InterPro" id="IPR003593">
    <property type="entry name" value="AAA+_ATPase"/>
</dbReference>
<dbReference type="Gene3D" id="3.40.50.300">
    <property type="entry name" value="P-loop containing nucleotide triphosphate hydrolases"/>
    <property type="match status" value="1"/>
</dbReference>
<evidence type="ECO:0000259" key="4">
    <source>
        <dbReference type="PROSITE" id="PS50893"/>
    </source>
</evidence>
<dbReference type="Pfam" id="PF12399">
    <property type="entry name" value="BCA_ABC_TP_C"/>
    <property type="match status" value="1"/>
</dbReference>
<organism evidence="5 6">
    <name type="scientific">Amycolatopsis acididurans</name>
    <dbReference type="NCBI Taxonomy" id="2724524"/>
    <lineage>
        <taxon>Bacteria</taxon>
        <taxon>Bacillati</taxon>
        <taxon>Actinomycetota</taxon>
        <taxon>Actinomycetes</taxon>
        <taxon>Pseudonocardiales</taxon>
        <taxon>Pseudonocardiaceae</taxon>
        <taxon>Amycolatopsis</taxon>
    </lineage>
</organism>
<dbReference type="EMBL" id="JAAXLS010000002">
    <property type="protein sequence ID" value="NKQ52426.1"/>
    <property type="molecule type" value="Genomic_DNA"/>
</dbReference>
<sequence>MLEVRNLTVHFGGVKALDGAMLTAPRGSVSALIGPNGAGKTTFFNCVTGLYRTGAGSVAWEGKDLTGLQPHHVAAEGLSRTFQNLALFTSLTVRQNVLAGTHRLGKAGFPRGVLRLPSTRREEKELGHIADAAIDEVGLSAFRDEPVGGLPYGTLKRVELARALASDPVLLLLDEPAGGLSHSEVDELRELILAIRERRELTVLLVEHHMGFVMSMCDHITVMNFGRTIAEGSPAAVQSDPAVVEAYLGAPA</sequence>
<evidence type="ECO:0000313" key="6">
    <source>
        <dbReference type="Proteomes" id="UP000715441"/>
    </source>
</evidence>
<evidence type="ECO:0000256" key="1">
    <source>
        <dbReference type="ARBA" id="ARBA00022448"/>
    </source>
</evidence>
<keyword evidence="6" id="KW-1185">Reference proteome</keyword>
<keyword evidence="3 5" id="KW-0067">ATP-binding</keyword>
<dbReference type="InterPro" id="IPR032823">
    <property type="entry name" value="BCA_ABC_TP_C"/>
</dbReference>
<dbReference type="InterPro" id="IPR003439">
    <property type="entry name" value="ABC_transporter-like_ATP-bd"/>
</dbReference>
<dbReference type="RefSeq" id="WP_168512245.1">
    <property type="nucleotide sequence ID" value="NZ_JAAXLS010000002.1"/>
</dbReference>
<accession>A0ABX1J2C2</accession>
<proteinExistence type="predicted"/>
<dbReference type="SUPFAM" id="SSF52540">
    <property type="entry name" value="P-loop containing nucleoside triphosphate hydrolases"/>
    <property type="match status" value="1"/>
</dbReference>
<reference evidence="5 6" key="1">
    <citation type="submission" date="2020-04" db="EMBL/GenBank/DDBJ databases">
        <title>Novel species.</title>
        <authorList>
            <person name="Teo W.F.A."/>
            <person name="Lipun K."/>
            <person name="Srisuk N."/>
            <person name="Duangmal K."/>
        </authorList>
    </citation>
    <scope>NUCLEOTIDE SEQUENCE [LARGE SCALE GENOMIC DNA]</scope>
    <source>
        <strain evidence="5 6">K13G38</strain>
    </source>
</reference>
<evidence type="ECO:0000256" key="2">
    <source>
        <dbReference type="ARBA" id="ARBA00022741"/>
    </source>
</evidence>
<dbReference type="PANTHER" id="PTHR45772:SF4">
    <property type="entry name" value="ABC TRANSPORTER ATP-BINDING PROTEIN"/>
    <property type="match status" value="1"/>
</dbReference>
<name>A0ABX1J2C2_9PSEU</name>
<gene>
    <name evidence="5" type="ORF">HFP15_05995</name>
</gene>
<dbReference type="InterPro" id="IPR051120">
    <property type="entry name" value="ABC_AA/LPS_Transport"/>
</dbReference>